<dbReference type="Proteomes" id="UP001328107">
    <property type="component" value="Unassembled WGS sequence"/>
</dbReference>
<evidence type="ECO:0000313" key="2">
    <source>
        <dbReference type="Proteomes" id="UP001328107"/>
    </source>
</evidence>
<reference evidence="2" key="1">
    <citation type="submission" date="2022-10" db="EMBL/GenBank/DDBJ databases">
        <title>Genome assembly of Pristionchus species.</title>
        <authorList>
            <person name="Yoshida K."/>
            <person name="Sommer R.J."/>
        </authorList>
    </citation>
    <scope>NUCLEOTIDE SEQUENCE [LARGE SCALE GENOMIC DNA]</scope>
    <source>
        <strain evidence="2">RS5460</strain>
    </source>
</reference>
<dbReference type="AlphaFoldDB" id="A0AAN5DFI3"/>
<dbReference type="EMBL" id="BTRK01000006">
    <property type="protein sequence ID" value="GMR62036.1"/>
    <property type="molecule type" value="Genomic_DNA"/>
</dbReference>
<protein>
    <submittedName>
        <fullName evidence="1">Uncharacterized protein</fullName>
    </submittedName>
</protein>
<accession>A0AAN5DFI3</accession>
<evidence type="ECO:0000313" key="1">
    <source>
        <dbReference type="EMBL" id="GMR62036.1"/>
    </source>
</evidence>
<keyword evidence="2" id="KW-1185">Reference proteome</keyword>
<name>A0AAN5DFI3_9BILA</name>
<gene>
    <name evidence="1" type="ORF">PMAYCL1PPCAC_32231</name>
</gene>
<organism evidence="1 2">
    <name type="scientific">Pristionchus mayeri</name>
    <dbReference type="NCBI Taxonomy" id="1317129"/>
    <lineage>
        <taxon>Eukaryota</taxon>
        <taxon>Metazoa</taxon>
        <taxon>Ecdysozoa</taxon>
        <taxon>Nematoda</taxon>
        <taxon>Chromadorea</taxon>
        <taxon>Rhabditida</taxon>
        <taxon>Rhabditina</taxon>
        <taxon>Diplogasteromorpha</taxon>
        <taxon>Diplogasteroidea</taxon>
        <taxon>Neodiplogasteridae</taxon>
        <taxon>Pristionchus</taxon>
    </lineage>
</organism>
<proteinExistence type="predicted"/>
<comment type="caution">
    <text evidence="1">The sequence shown here is derived from an EMBL/GenBank/DDBJ whole genome shotgun (WGS) entry which is preliminary data.</text>
</comment>
<sequence length="103" mass="12448">MIRVVQEERNEGEEPREINQYSKILDDRKHALEDLRRIEDIIRRKQQSILDSEAIRLEVDRLQEKLKVNMRSAQRADVDLMDMNDRVLYHHSSEMLRKTSNIF</sequence>